<dbReference type="SUPFAM" id="SSF53448">
    <property type="entry name" value="Nucleotide-diphospho-sugar transferases"/>
    <property type="match status" value="2"/>
</dbReference>
<dbReference type="Pfam" id="PF00535">
    <property type="entry name" value="Glycos_transf_2"/>
    <property type="match status" value="1"/>
</dbReference>
<sequence length="503" mass="56615">MKKSLTAIIVCSKHVYTLEEVIKNVKQLNPVEIIILCSRSQREVIEISKKYHCLTVFENTSETKYNDYSSALEIAKGDVCFVLHGSFLLSSEQMNDFLVPILYDDTDAVLNKLDGILHIGKYQNLHIVWRKVLNEFLGRPDLKSNSLLSLPFALTKEVVTSIGYDTFKNLLLSHIQLLEQGWRIRHHCALHTLCAEELLEESGLYKDCLSKEESLEVKRYLLAISNWVRGRNVRGGFTDGGKRRDIIEQLQRDQSFPFYQKGSGMRSALYNKNQLSVIIPAQNEEKTIERVIHEIRKLEPFEVIVVVNGSSDQTATIASRLGATVIEYTESLGHNVGRAVGAFASTGDILLFVDADFSIPANDLSPYVLAVAKGTDVALNHLTSSLKPPFHIVDILKYMLNLSYNRPDLSNGSLVAIPHAISRKCIEGIGWESLVCPSFAQVKAILKGYKVECVHYVDVIKPNRFRLKEHFSKGGHPPAVLRIMGDHIEALSYLIKKQNLSHE</sequence>
<dbReference type="InterPro" id="IPR029044">
    <property type="entry name" value="Nucleotide-diphossugar_trans"/>
</dbReference>
<organism evidence="5 6">
    <name type="scientific">Bacillus cytotoxicus</name>
    <dbReference type="NCBI Taxonomy" id="580165"/>
    <lineage>
        <taxon>Bacteria</taxon>
        <taxon>Bacillati</taxon>
        <taxon>Bacillota</taxon>
        <taxon>Bacilli</taxon>
        <taxon>Bacillales</taxon>
        <taxon>Bacillaceae</taxon>
        <taxon>Bacillus</taxon>
        <taxon>Bacillus cereus group</taxon>
    </lineage>
</organism>
<dbReference type="AlphaFoldDB" id="A0AAX2CGX9"/>
<dbReference type="Proteomes" id="UP000242164">
    <property type="component" value="Unassembled WGS sequence"/>
</dbReference>
<dbReference type="EMBL" id="FMIK01000024">
    <property type="protein sequence ID" value="SCL92744.1"/>
    <property type="molecule type" value="Genomic_DNA"/>
</dbReference>
<dbReference type="FunFam" id="3.90.550.10:FF:000134">
    <property type="entry name" value="Glycosyl transferase family 2"/>
    <property type="match status" value="1"/>
</dbReference>
<dbReference type="RefSeq" id="WP_012094349.1">
    <property type="nucleotide sequence ID" value="NZ_CP024096.1"/>
</dbReference>
<dbReference type="GO" id="GO:0009247">
    <property type="term" value="P:glycolipid biosynthetic process"/>
    <property type="evidence" value="ECO:0007669"/>
    <property type="project" value="TreeGrafter"/>
</dbReference>
<comment type="similarity">
    <text evidence="1">Belongs to the glycosyltransferase 2 family.</text>
</comment>
<dbReference type="InterPro" id="IPR001173">
    <property type="entry name" value="Glyco_trans_2-like"/>
</dbReference>
<keyword evidence="3 5" id="KW-0808">Transferase</keyword>
<evidence type="ECO:0000313" key="5">
    <source>
        <dbReference type="EMBL" id="SCL92744.1"/>
    </source>
</evidence>
<dbReference type="GO" id="GO:0004582">
    <property type="term" value="F:dolichyl-phosphate beta-D-mannosyltransferase activity"/>
    <property type="evidence" value="ECO:0007669"/>
    <property type="project" value="InterPro"/>
</dbReference>
<evidence type="ECO:0000256" key="2">
    <source>
        <dbReference type="ARBA" id="ARBA00022676"/>
    </source>
</evidence>
<feature type="domain" description="Glycosyltransferase 2-like" evidence="4">
    <location>
        <begin position="276"/>
        <end position="382"/>
    </location>
</feature>
<name>A0AAX2CGX9_9BACI</name>
<dbReference type="GO" id="GO:0016020">
    <property type="term" value="C:membrane"/>
    <property type="evidence" value="ECO:0007669"/>
    <property type="project" value="GOC"/>
</dbReference>
<gene>
    <name evidence="5" type="ORF">BCB44BAC_02114</name>
</gene>
<accession>A0AAX2CGX9</accession>
<dbReference type="GeneID" id="33897178"/>
<protein>
    <submittedName>
        <fullName evidence="5">Glycosyl transferase family 2</fullName>
    </submittedName>
</protein>
<dbReference type="InterPro" id="IPR039528">
    <property type="entry name" value="DPM1-like"/>
</dbReference>
<dbReference type="Gene3D" id="3.90.550.10">
    <property type="entry name" value="Spore Coat Polysaccharide Biosynthesis Protein SpsA, Chain A"/>
    <property type="match status" value="1"/>
</dbReference>
<evidence type="ECO:0000256" key="3">
    <source>
        <dbReference type="ARBA" id="ARBA00022679"/>
    </source>
</evidence>
<evidence type="ECO:0000259" key="4">
    <source>
        <dbReference type="Pfam" id="PF00535"/>
    </source>
</evidence>
<evidence type="ECO:0000256" key="1">
    <source>
        <dbReference type="ARBA" id="ARBA00006739"/>
    </source>
</evidence>
<dbReference type="PANTHER" id="PTHR43398:SF1">
    <property type="entry name" value="DOLICHOL-PHOSPHATE MANNOSYLTRANSFERASE SUBUNIT 1"/>
    <property type="match status" value="1"/>
</dbReference>
<reference evidence="5 6" key="1">
    <citation type="submission" date="2016-08" db="EMBL/GenBank/DDBJ databases">
        <authorList>
            <person name="Loux V."/>
            <person name="Rue O."/>
        </authorList>
    </citation>
    <scope>NUCLEOTIDE SEQUENCE [LARGE SCALE GENOMIC DNA]</scope>
    <source>
        <strain evidence="5 6">AFSSA_08CEB44bac</strain>
    </source>
</reference>
<comment type="caution">
    <text evidence="5">The sequence shown here is derived from an EMBL/GenBank/DDBJ whole genome shotgun (WGS) entry which is preliminary data.</text>
</comment>
<dbReference type="PANTHER" id="PTHR43398">
    <property type="entry name" value="DOLICHOL-PHOSPHATE MANNOSYLTRANSFERASE SUBUNIT 1"/>
    <property type="match status" value="1"/>
</dbReference>
<evidence type="ECO:0000313" key="6">
    <source>
        <dbReference type="Proteomes" id="UP000242164"/>
    </source>
</evidence>
<keyword evidence="2" id="KW-0328">Glycosyltransferase</keyword>
<proteinExistence type="inferred from homology"/>